<keyword evidence="2" id="KW-0479">Metal-binding</keyword>
<gene>
    <name evidence="10" type="ORF">EK21DRAFT_63677</name>
</gene>
<dbReference type="SMART" id="SM00355">
    <property type="entry name" value="ZnF_C2H2"/>
    <property type="match status" value="4"/>
</dbReference>
<keyword evidence="4" id="KW-0862">Zinc</keyword>
<evidence type="ECO:0000313" key="10">
    <source>
        <dbReference type="EMBL" id="KAF2031338.1"/>
    </source>
</evidence>
<protein>
    <recommendedName>
        <fullName evidence="9">C2H2-type domain-containing protein</fullName>
    </recommendedName>
</protein>
<evidence type="ECO:0000256" key="1">
    <source>
        <dbReference type="ARBA" id="ARBA00004123"/>
    </source>
</evidence>
<dbReference type="EMBL" id="ML978182">
    <property type="protein sequence ID" value="KAF2031338.1"/>
    <property type="molecule type" value="Genomic_DNA"/>
</dbReference>
<feature type="region of interest" description="Disordered" evidence="8">
    <location>
        <begin position="349"/>
        <end position="371"/>
    </location>
</feature>
<evidence type="ECO:0000256" key="3">
    <source>
        <dbReference type="ARBA" id="ARBA00022771"/>
    </source>
</evidence>
<evidence type="ECO:0000256" key="2">
    <source>
        <dbReference type="ARBA" id="ARBA00022723"/>
    </source>
</evidence>
<accession>A0A9P4LMW1</accession>
<sequence>MVDFVPFPSHMQHDFELYSNNPEQQMDFALANQPYLPASTFSMEQTFSAPYDPMVSMAEAPKVNELQYHYDAIAQGVKPFQYNTPAGSPHSTLHSFHEQPPVLSASSESGASVSSSAMGSPTHYNEPWNPMGLGLTSGFEYPGMTAADKTFVADPNLIQPFAFAPHSPYPEIRTTPSPYFPVIEQPPSPALSHISSQSQHPGSARIKQGSASPYLRTQQHHPYSQYTGQRRGSIASLHSQHSGTSRKSGSSFELDDESKEKGLCLLPECGRVFKDLKAHMLTHQNERPEKCPIATCEYHVKGFARKYDKNRHTLTHYKGTMVCGFCPGSGSAAEKSFNRADVFKRHLTSVHGVEQNPPNSRKKSPSGRKAYTGQQNVAGTCSTCSVTFANAQDFYEHLDDCVLRVVQQADPSEAINQRLLTSVAEDKDVTETLDRNGLSKSIEYTVPSYDDDDDEDEEEEEIDNDDRNDDTYGSRRSRSGKGAIKSSKTH</sequence>
<evidence type="ECO:0000256" key="7">
    <source>
        <dbReference type="ARBA" id="ARBA00023242"/>
    </source>
</evidence>
<comment type="subcellular location">
    <subcellularLocation>
        <location evidence="1">Nucleus</location>
    </subcellularLocation>
</comment>
<evidence type="ECO:0000259" key="9">
    <source>
        <dbReference type="SMART" id="SM00355"/>
    </source>
</evidence>
<feature type="region of interest" description="Disordered" evidence="8">
    <location>
        <begin position="175"/>
        <end position="213"/>
    </location>
</feature>
<dbReference type="GO" id="GO:0008270">
    <property type="term" value="F:zinc ion binding"/>
    <property type="evidence" value="ECO:0007669"/>
    <property type="project" value="UniProtKB-KW"/>
</dbReference>
<dbReference type="SUPFAM" id="SSF57667">
    <property type="entry name" value="beta-beta-alpha zinc fingers"/>
    <property type="match status" value="1"/>
</dbReference>
<feature type="compositionally biased region" description="Polar residues" evidence="8">
    <location>
        <begin position="225"/>
        <end position="251"/>
    </location>
</feature>
<feature type="region of interest" description="Disordered" evidence="8">
    <location>
        <begin position="88"/>
        <end position="121"/>
    </location>
</feature>
<dbReference type="GO" id="GO:0006357">
    <property type="term" value="P:regulation of transcription by RNA polymerase II"/>
    <property type="evidence" value="ECO:0007669"/>
    <property type="project" value="TreeGrafter"/>
</dbReference>
<organism evidence="10 11">
    <name type="scientific">Setomelanomma holmii</name>
    <dbReference type="NCBI Taxonomy" id="210430"/>
    <lineage>
        <taxon>Eukaryota</taxon>
        <taxon>Fungi</taxon>
        <taxon>Dikarya</taxon>
        <taxon>Ascomycota</taxon>
        <taxon>Pezizomycotina</taxon>
        <taxon>Dothideomycetes</taxon>
        <taxon>Pleosporomycetidae</taxon>
        <taxon>Pleosporales</taxon>
        <taxon>Pleosporineae</taxon>
        <taxon>Phaeosphaeriaceae</taxon>
        <taxon>Setomelanomma</taxon>
    </lineage>
</organism>
<dbReference type="GO" id="GO:0005634">
    <property type="term" value="C:nucleus"/>
    <property type="evidence" value="ECO:0007669"/>
    <property type="project" value="UniProtKB-SubCell"/>
</dbReference>
<dbReference type="InterPro" id="IPR013087">
    <property type="entry name" value="Znf_C2H2_type"/>
</dbReference>
<dbReference type="Proteomes" id="UP000799777">
    <property type="component" value="Unassembled WGS sequence"/>
</dbReference>
<dbReference type="Gene3D" id="3.30.160.60">
    <property type="entry name" value="Classic Zinc Finger"/>
    <property type="match status" value="1"/>
</dbReference>
<evidence type="ECO:0000313" key="11">
    <source>
        <dbReference type="Proteomes" id="UP000799777"/>
    </source>
</evidence>
<keyword evidence="3" id="KW-0863">Zinc-finger</keyword>
<feature type="compositionally biased region" description="Low complexity" evidence="8">
    <location>
        <begin position="104"/>
        <end position="120"/>
    </location>
</feature>
<evidence type="ECO:0000256" key="6">
    <source>
        <dbReference type="ARBA" id="ARBA00023163"/>
    </source>
</evidence>
<dbReference type="InterPro" id="IPR051061">
    <property type="entry name" value="Zinc_finger_trans_reg"/>
</dbReference>
<feature type="domain" description="C2H2-type" evidence="9">
    <location>
        <begin position="289"/>
        <end position="316"/>
    </location>
</feature>
<feature type="region of interest" description="Disordered" evidence="8">
    <location>
        <begin position="225"/>
        <end position="254"/>
    </location>
</feature>
<keyword evidence="7" id="KW-0539">Nucleus</keyword>
<keyword evidence="6" id="KW-0804">Transcription</keyword>
<feature type="compositionally biased region" description="Acidic residues" evidence="8">
    <location>
        <begin position="449"/>
        <end position="468"/>
    </location>
</feature>
<keyword evidence="5" id="KW-0805">Transcription regulation</keyword>
<evidence type="ECO:0000256" key="8">
    <source>
        <dbReference type="SAM" id="MobiDB-lite"/>
    </source>
</evidence>
<dbReference type="PANTHER" id="PTHR46179">
    <property type="entry name" value="ZINC FINGER PROTEIN"/>
    <property type="match status" value="1"/>
</dbReference>
<name>A0A9P4LMW1_9PLEO</name>
<dbReference type="InterPro" id="IPR036236">
    <property type="entry name" value="Znf_C2H2_sf"/>
</dbReference>
<feature type="region of interest" description="Disordered" evidence="8">
    <location>
        <begin position="443"/>
        <end position="490"/>
    </location>
</feature>
<feature type="domain" description="C2H2-type" evidence="9">
    <location>
        <begin position="321"/>
        <end position="351"/>
    </location>
</feature>
<feature type="domain" description="C2H2-type" evidence="9">
    <location>
        <begin position="262"/>
        <end position="283"/>
    </location>
</feature>
<comment type="caution">
    <text evidence="10">The sequence shown here is derived from an EMBL/GenBank/DDBJ whole genome shotgun (WGS) entry which is preliminary data.</text>
</comment>
<dbReference type="OrthoDB" id="6077919at2759"/>
<proteinExistence type="predicted"/>
<keyword evidence="11" id="KW-1185">Reference proteome</keyword>
<reference evidence="10" key="1">
    <citation type="journal article" date="2020" name="Stud. Mycol.">
        <title>101 Dothideomycetes genomes: a test case for predicting lifestyles and emergence of pathogens.</title>
        <authorList>
            <person name="Haridas S."/>
            <person name="Albert R."/>
            <person name="Binder M."/>
            <person name="Bloem J."/>
            <person name="Labutti K."/>
            <person name="Salamov A."/>
            <person name="Andreopoulos B."/>
            <person name="Baker S."/>
            <person name="Barry K."/>
            <person name="Bills G."/>
            <person name="Bluhm B."/>
            <person name="Cannon C."/>
            <person name="Castanera R."/>
            <person name="Culley D."/>
            <person name="Daum C."/>
            <person name="Ezra D."/>
            <person name="Gonzalez J."/>
            <person name="Henrissat B."/>
            <person name="Kuo A."/>
            <person name="Liang C."/>
            <person name="Lipzen A."/>
            <person name="Lutzoni F."/>
            <person name="Magnuson J."/>
            <person name="Mondo S."/>
            <person name="Nolan M."/>
            <person name="Ohm R."/>
            <person name="Pangilinan J."/>
            <person name="Park H.-J."/>
            <person name="Ramirez L."/>
            <person name="Alfaro M."/>
            <person name="Sun H."/>
            <person name="Tritt A."/>
            <person name="Yoshinaga Y."/>
            <person name="Zwiers L.-H."/>
            <person name="Turgeon B."/>
            <person name="Goodwin S."/>
            <person name="Spatafora J."/>
            <person name="Crous P."/>
            <person name="Grigoriev I."/>
        </authorList>
    </citation>
    <scope>NUCLEOTIDE SEQUENCE</scope>
    <source>
        <strain evidence="10">CBS 110217</strain>
    </source>
</reference>
<evidence type="ECO:0000256" key="4">
    <source>
        <dbReference type="ARBA" id="ARBA00022833"/>
    </source>
</evidence>
<feature type="domain" description="C2H2-type" evidence="9">
    <location>
        <begin position="379"/>
        <end position="399"/>
    </location>
</feature>
<evidence type="ECO:0000256" key="5">
    <source>
        <dbReference type="ARBA" id="ARBA00023015"/>
    </source>
</evidence>
<dbReference type="PANTHER" id="PTHR46179:SF13">
    <property type="entry name" value="C2H2-TYPE DOMAIN-CONTAINING PROTEIN"/>
    <property type="match status" value="1"/>
</dbReference>
<dbReference type="AlphaFoldDB" id="A0A9P4LMW1"/>